<evidence type="ECO:0000259" key="2">
    <source>
        <dbReference type="Pfam" id="PF12937"/>
    </source>
</evidence>
<dbReference type="Gene3D" id="1.20.1280.50">
    <property type="match status" value="1"/>
</dbReference>
<evidence type="ECO:0000313" key="4">
    <source>
        <dbReference type="Proteomes" id="UP001161247"/>
    </source>
</evidence>
<dbReference type="InterPro" id="IPR005174">
    <property type="entry name" value="KIB1-4_b-propeller"/>
</dbReference>
<feature type="domain" description="KIB1-4 beta-propeller" evidence="1">
    <location>
        <begin position="108"/>
        <end position="398"/>
    </location>
</feature>
<proteinExistence type="predicted"/>
<dbReference type="PANTHER" id="PTHR44259">
    <property type="entry name" value="OS07G0183000 PROTEIN-RELATED"/>
    <property type="match status" value="1"/>
</dbReference>
<feature type="domain" description="F-box" evidence="2">
    <location>
        <begin position="35"/>
        <end position="72"/>
    </location>
</feature>
<protein>
    <submittedName>
        <fullName evidence="3">OLC1v1037574C1</fullName>
    </submittedName>
</protein>
<organism evidence="3 4">
    <name type="scientific">Oldenlandia corymbosa var. corymbosa</name>
    <dbReference type="NCBI Taxonomy" id="529605"/>
    <lineage>
        <taxon>Eukaryota</taxon>
        <taxon>Viridiplantae</taxon>
        <taxon>Streptophyta</taxon>
        <taxon>Embryophyta</taxon>
        <taxon>Tracheophyta</taxon>
        <taxon>Spermatophyta</taxon>
        <taxon>Magnoliopsida</taxon>
        <taxon>eudicotyledons</taxon>
        <taxon>Gunneridae</taxon>
        <taxon>Pentapetalae</taxon>
        <taxon>asterids</taxon>
        <taxon>lamiids</taxon>
        <taxon>Gentianales</taxon>
        <taxon>Rubiaceae</taxon>
        <taxon>Rubioideae</taxon>
        <taxon>Spermacoceae</taxon>
        <taxon>Hedyotis-Oldenlandia complex</taxon>
        <taxon>Oldenlandia</taxon>
    </lineage>
</organism>
<dbReference type="SUPFAM" id="SSF63825">
    <property type="entry name" value="YWTD domain"/>
    <property type="match status" value="1"/>
</dbReference>
<dbReference type="Proteomes" id="UP001161247">
    <property type="component" value="Chromosome 3"/>
</dbReference>
<dbReference type="SUPFAM" id="SSF81383">
    <property type="entry name" value="F-box domain"/>
    <property type="match status" value="1"/>
</dbReference>
<dbReference type="AlphaFoldDB" id="A0AAV1CYX0"/>
<gene>
    <name evidence="3" type="ORF">OLC1_LOCUS10289</name>
</gene>
<sequence length="425" mass="48312">MSSTASLPSEFKGLGLQDIPRSCLSMVLGKSKGDWSNLPAELLDAILRQVFLLPDYIRFGAVCKSWRSIMVDQKPQRIASIHKQPPMLLIAKQHDYFHNAPNSISFKLYSIVEDKVYDPKIHVPCFPSCIDFSSSHGWLILFVGFYGWLKLVNPFTRKMMKIPCNKSCDFTKVILSCDPTTYPNDFVLAAVSGVACGSLSQILAFIKVGEKSWTFLANPKFPRDEIRDLIFHQGLFYVLLERNQLVAIDYKGDGLATIVEILPECTTLRQPDLFDGRFHKGSRKLSTGRYLANASNGDLLFFERIRRVSKKNRNKVSWIFDVYKLSEQASRWVDITELENNDSIFWAMHPDTGNCISVVSVPYHSNPNSIFVTHRLGQKRKQEDLLMLGSQESIGVFSMKDETFLSDLQTDFNGDVIVWITPTLQ</sequence>
<reference evidence="3" key="1">
    <citation type="submission" date="2023-03" db="EMBL/GenBank/DDBJ databases">
        <authorList>
            <person name="Julca I."/>
        </authorList>
    </citation>
    <scope>NUCLEOTIDE SEQUENCE</scope>
</reference>
<evidence type="ECO:0000313" key="3">
    <source>
        <dbReference type="EMBL" id="CAI9100463.1"/>
    </source>
</evidence>
<dbReference type="Pfam" id="PF03478">
    <property type="entry name" value="Beta-prop_KIB1-4"/>
    <property type="match status" value="1"/>
</dbReference>
<name>A0AAV1CYX0_OLDCO</name>
<keyword evidence="4" id="KW-1185">Reference proteome</keyword>
<dbReference type="InterPro" id="IPR050942">
    <property type="entry name" value="F-box_BR-signaling"/>
</dbReference>
<accession>A0AAV1CYX0</accession>
<dbReference type="EMBL" id="OX459120">
    <property type="protein sequence ID" value="CAI9100463.1"/>
    <property type="molecule type" value="Genomic_DNA"/>
</dbReference>
<dbReference type="InterPro" id="IPR036047">
    <property type="entry name" value="F-box-like_dom_sf"/>
</dbReference>
<dbReference type="Pfam" id="PF12937">
    <property type="entry name" value="F-box-like"/>
    <property type="match status" value="1"/>
</dbReference>
<evidence type="ECO:0000259" key="1">
    <source>
        <dbReference type="Pfam" id="PF03478"/>
    </source>
</evidence>
<dbReference type="InterPro" id="IPR001810">
    <property type="entry name" value="F-box_dom"/>
</dbReference>
<dbReference type="PANTHER" id="PTHR44259:SF93">
    <property type="entry name" value="PROTEIN, PUTATIVE (DUF295)-RELATED"/>
    <property type="match status" value="1"/>
</dbReference>